<dbReference type="EMBL" id="CP003221">
    <property type="protein sequence ID" value="EGJ51639.1"/>
    <property type="molecule type" value="Genomic_DNA"/>
</dbReference>
<feature type="transmembrane region" description="Helical" evidence="1">
    <location>
        <begin position="55"/>
        <end position="72"/>
    </location>
</feature>
<dbReference type="AlphaFoldDB" id="F3Z497"/>
<proteinExistence type="predicted"/>
<reference evidence="2 3" key="1">
    <citation type="journal article" date="2011" name="J. Bacteriol.">
        <title>Genome sequence of the mercury-methylating and pleomorphic Desulfovibrio africanus Strain Walvis Bay.</title>
        <authorList>
            <person name="Brown S.D."/>
            <person name="Wall J.D."/>
            <person name="Kucken A.M."/>
            <person name="Gilmour C.C."/>
            <person name="Podar M."/>
            <person name="Brandt C.C."/>
            <person name="Teshima H."/>
            <person name="Detter J.C."/>
            <person name="Han C.S."/>
            <person name="Land M.L."/>
            <person name="Lucas S."/>
            <person name="Han J."/>
            <person name="Pennacchio L."/>
            <person name="Nolan M."/>
            <person name="Pitluck S."/>
            <person name="Woyke T."/>
            <person name="Goodwin L."/>
            <person name="Palumbo A.V."/>
            <person name="Elias D.A."/>
        </authorList>
    </citation>
    <scope>NUCLEOTIDE SEQUENCE [LARGE SCALE GENOMIC DNA]</scope>
    <source>
        <strain evidence="2 3">Walvis Bay</strain>
    </source>
</reference>
<accession>F3Z497</accession>
<keyword evidence="1" id="KW-0472">Membrane</keyword>
<keyword evidence="1" id="KW-1133">Transmembrane helix</keyword>
<dbReference type="Proteomes" id="UP000007844">
    <property type="component" value="Chromosome"/>
</dbReference>
<dbReference type="KEGG" id="daf:Desaf_3351"/>
<feature type="transmembrane region" description="Helical" evidence="1">
    <location>
        <begin position="111"/>
        <end position="132"/>
    </location>
</feature>
<feature type="transmembrane region" description="Helical" evidence="1">
    <location>
        <begin position="138"/>
        <end position="160"/>
    </location>
</feature>
<gene>
    <name evidence="2" type="ORF">Desaf_3351</name>
</gene>
<sequence>MADKLTLGRGIGKRTGSVRNDTTADWPIRPAEVWVRLGAVPMLLAAVWSHARLGWLPSLGLIMAVVGMALALPRLQPAVRQSTSWAARVCLAERLWFGPGRAELPLDNQPALRFLFSFSMTTLVGAVLTSALNLLDSTILLAATSLSARLVFQALLAGSLQR</sequence>
<protein>
    <submittedName>
        <fullName evidence="2">Uncharacterized protein</fullName>
    </submittedName>
</protein>
<name>F3Z497_DESAF</name>
<dbReference type="Pfam" id="PF20358">
    <property type="entry name" value="DUF6653"/>
    <property type="match status" value="1"/>
</dbReference>
<dbReference type="HOGENOM" id="CLU_1632700_0_0_7"/>
<evidence type="ECO:0000256" key="1">
    <source>
        <dbReference type="SAM" id="Phobius"/>
    </source>
</evidence>
<organism evidence="2 3">
    <name type="scientific">Desulfocurvibacter africanus subsp. africanus str. Walvis Bay</name>
    <dbReference type="NCBI Taxonomy" id="690850"/>
    <lineage>
        <taxon>Bacteria</taxon>
        <taxon>Pseudomonadati</taxon>
        <taxon>Thermodesulfobacteriota</taxon>
        <taxon>Desulfovibrionia</taxon>
        <taxon>Desulfovibrionales</taxon>
        <taxon>Desulfovibrionaceae</taxon>
        <taxon>Desulfocurvibacter</taxon>
    </lineage>
</organism>
<dbReference type="InterPro" id="IPR046595">
    <property type="entry name" value="DUF6653"/>
</dbReference>
<dbReference type="RefSeq" id="WP_014261259.1">
    <property type="nucleotide sequence ID" value="NC_016629.1"/>
</dbReference>
<evidence type="ECO:0000313" key="2">
    <source>
        <dbReference type="EMBL" id="EGJ51639.1"/>
    </source>
</evidence>
<keyword evidence="1" id="KW-0812">Transmembrane</keyword>
<evidence type="ECO:0000313" key="3">
    <source>
        <dbReference type="Proteomes" id="UP000007844"/>
    </source>
</evidence>
<keyword evidence="3" id="KW-1185">Reference proteome</keyword>